<dbReference type="SUPFAM" id="SSF51735">
    <property type="entry name" value="NAD(P)-binding Rossmann-fold domains"/>
    <property type="match status" value="1"/>
</dbReference>
<comment type="similarity">
    <text evidence="1">Belongs to the short-chain dehydrogenases/reductases (SDR) family.</text>
</comment>
<evidence type="ECO:0000256" key="1">
    <source>
        <dbReference type="ARBA" id="ARBA00006484"/>
    </source>
</evidence>
<dbReference type="PRINTS" id="PR00081">
    <property type="entry name" value="GDHRDH"/>
</dbReference>
<gene>
    <name evidence="4" type="ORF">JP75_20195</name>
</gene>
<evidence type="ECO:0000313" key="5">
    <source>
        <dbReference type="Proteomes" id="UP000028981"/>
    </source>
</evidence>
<dbReference type="SMART" id="SM00822">
    <property type="entry name" value="PKS_KR"/>
    <property type="match status" value="1"/>
</dbReference>
<dbReference type="PANTHER" id="PTHR48107">
    <property type="entry name" value="NADPH-DEPENDENT ALDEHYDE REDUCTASE-LIKE PROTEIN, CHLOROPLASTIC-RELATED"/>
    <property type="match status" value="1"/>
</dbReference>
<protein>
    <recommendedName>
        <fullName evidence="3">Ketoreductase domain-containing protein</fullName>
    </recommendedName>
</protein>
<comment type="caution">
    <text evidence="4">The sequence shown here is derived from an EMBL/GenBank/DDBJ whole genome shotgun (WGS) entry which is preliminary data.</text>
</comment>
<dbReference type="InterPro" id="IPR057326">
    <property type="entry name" value="KR_dom"/>
</dbReference>
<dbReference type="EMBL" id="JQGC01000023">
    <property type="protein sequence ID" value="KFL29560.1"/>
    <property type="molecule type" value="Genomic_DNA"/>
</dbReference>
<dbReference type="PROSITE" id="PS00061">
    <property type="entry name" value="ADH_SHORT"/>
    <property type="match status" value="1"/>
</dbReference>
<evidence type="ECO:0000313" key="4">
    <source>
        <dbReference type="EMBL" id="KFL29560.1"/>
    </source>
</evidence>
<dbReference type="STRING" id="46914.JP75_20195"/>
<dbReference type="OrthoDB" id="9803333at2"/>
<accession>A0A087LY57</accession>
<name>A0A087LY57_9HYPH</name>
<dbReference type="RefSeq" id="WP_035086225.1">
    <property type="nucleotide sequence ID" value="NZ_JQGC01000023.1"/>
</dbReference>
<dbReference type="Pfam" id="PF13561">
    <property type="entry name" value="adh_short_C2"/>
    <property type="match status" value="1"/>
</dbReference>
<proteinExistence type="inferred from homology"/>
<dbReference type="FunFam" id="3.40.50.720:FF:000084">
    <property type="entry name" value="Short-chain dehydrogenase reductase"/>
    <property type="match status" value="1"/>
</dbReference>
<dbReference type="PANTHER" id="PTHR48107:SF7">
    <property type="entry name" value="RE15974P"/>
    <property type="match status" value="1"/>
</dbReference>
<dbReference type="Proteomes" id="UP000028981">
    <property type="component" value="Unassembled WGS sequence"/>
</dbReference>
<keyword evidence="5" id="KW-1185">Reference proteome</keyword>
<dbReference type="AlphaFoldDB" id="A0A087LY57"/>
<feature type="domain" description="Ketoreductase" evidence="3">
    <location>
        <begin position="6"/>
        <end position="185"/>
    </location>
</feature>
<evidence type="ECO:0000259" key="3">
    <source>
        <dbReference type="SMART" id="SM00822"/>
    </source>
</evidence>
<reference evidence="4 5" key="1">
    <citation type="submission" date="2014-08" db="EMBL/GenBank/DDBJ databases">
        <authorList>
            <person name="Hassan Y.I."/>
            <person name="Lepp D."/>
            <person name="Zhou T."/>
        </authorList>
    </citation>
    <scope>NUCLEOTIDE SEQUENCE [LARGE SCALE GENOMIC DNA]</scope>
    <source>
        <strain evidence="4 5">IFO13584</strain>
    </source>
</reference>
<sequence>MITGTKTVIITGGTRGVGRAVAEHLASLGYNLALSYVSDDASAEATRAAIAASGAESLIVKGDTRNRANVEQLFAAAKERFGDIYGVFANAGVENVEAPFTEMTEEELDRVVDINFKGTFFTLQQAARSVVDGGRVIATSSTIASYPPAGSGAYAATKAAVRLMVQVLALELGPRGIAVNSLDPGAVEGAGIFTHMSDELRQAFYKQTPMGRLPRASDMAGTVAFLLSDGAAMVSGHNLAVTGGFRI</sequence>
<dbReference type="GO" id="GO:0016614">
    <property type="term" value="F:oxidoreductase activity, acting on CH-OH group of donors"/>
    <property type="evidence" value="ECO:0007669"/>
    <property type="project" value="UniProtKB-ARBA"/>
</dbReference>
<dbReference type="InterPro" id="IPR036291">
    <property type="entry name" value="NAD(P)-bd_dom_sf"/>
</dbReference>
<dbReference type="Gene3D" id="3.40.50.720">
    <property type="entry name" value="NAD(P)-binding Rossmann-like Domain"/>
    <property type="match status" value="1"/>
</dbReference>
<keyword evidence="2" id="KW-0560">Oxidoreductase</keyword>
<organism evidence="4 5">
    <name type="scientific">Devosia riboflavina</name>
    <dbReference type="NCBI Taxonomy" id="46914"/>
    <lineage>
        <taxon>Bacteria</taxon>
        <taxon>Pseudomonadati</taxon>
        <taxon>Pseudomonadota</taxon>
        <taxon>Alphaproteobacteria</taxon>
        <taxon>Hyphomicrobiales</taxon>
        <taxon>Devosiaceae</taxon>
        <taxon>Devosia</taxon>
    </lineage>
</organism>
<dbReference type="InterPro" id="IPR020904">
    <property type="entry name" value="Sc_DH/Rdtase_CS"/>
</dbReference>
<evidence type="ECO:0000256" key="2">
    <source>
        <dbReference type="ARBA" id="ARBA00023002"/>
    </source>
</evidence>
<dbReference type="InterPro" id="IPR002347">
    <property type="entry name" value="SDR_fam"/>
</dbReference>